<organism evidence="2 3">
    <name type="scientific">Candidatus Daviesbacteria bacterium RIFCSPHIGHO2_12_FULL_43_11</name>
    <dbReference type="NCBI Taxonomy" id="1797780"/>
    <lineage>
        <taxon>Bacteria</taxon>
        <taxon>Candidatus Daviesiibacteriota</taxon>
    </lineage>
</organism>
<evidence type="ECO:0000313" key="2">
    <source>
        <dbReference type="EMBL" id="OGE35211.1"/>
    </source>
</evidence>
<dbReference type="STRING" id="1797780.A3E45_02920"/>
<proteinExistence type="predicted"/>
<protein>
    <recommendedName>
        <fullName evidence="1">bAvd-like domain-containing protein</fullName>
    </recommendedName>
</protein>
<gene>
    <name evidence="2" type="ORF">A3E45_02920</name>
</gene>
<dbReference type="Pfam" id="PF22296">
    <property type="entry name" value="bAvd"/>
    <property type="match status" value="1"/>
</dbReference>
<dbReference type="EMBL" id="MFDH01000027">
    <property type="protein sequence ID" value="OGE35211.1"/>
    <property type="molecule type" value="Genomic_DNA"/>
</dbReference>
<comment type="caution">
    <text evidence="2">The sequence shown here is derived from an EMBL/GenBank/DDBJ whole genome shotgun (WGS) entry which is preliminary data.</text>
</comment>
<dbReference type="InterPro" id="IPR036583">
    <property type="entry name" value="23S_rRNA_IVS_sf"/>
</dbReference>
<name>A0A1F5K3D5_9BACT</name>
<dbReference type="Gene3D" id="1.20.1440.60">
    <property type="entry name" value="23S rRNA-intervening sequence"/>
    <property type="match status" value="1"/>
</dbReference>
<reference evidence="2 3" key="1">
    <citation type="journal article" date="2016" name="Nat. Commun.">
        <title>Thousands of microbial genomes shed light on interconnected biogeochemical processes in an aquifer system.</title>
        <authorList>
            <person name="Anantharaman K."/>
            <person name="Brown C.T."/>
            <person name="Hug L.A."/>
            <person name="Sharon I."/>
            <person name="Castelle C.J."/>
            <person name="Probst A.J."/>
            <person name="Thomas B.C."/>
            <person name="Singh A."/>
            <person name="Wilkins M.J."/>
            <person name="Karaoz U."/>
            <person name="Brodie E.L."/>
            <person name="Williams K.H."/>
            <person name="Hubbard S.S."/>
            <person name="Banfield J.F."/>
        </authorList>
    </citation>
    <scope>NUCLEOTIDE SEQUENCE [LARGE SCALE GENOMIC DNA]</scope>
</reference>
<dbReference type="CDD" id="cd16376">
    <property type="entry name" value="Avd_like"/>
    <property type="match status" value="1"/>
</dbReference>
<dbReference type="Proteomes" id="UP000176405">
    <property type="component" value="Unassembled WGS sequence"/>
</dbReference>
<dbReference type="SUPFAM" id="SSF158446">
    <property type="entry name" value="IVS-encoded protein-like"/>
    <property type="match status" value="1"/>
</dbReference>
<feature type="domain" description="bAvd-like" evidence="1">
    <location>
        <begin position="25"/>
        <end position="127"/>
    </location>
</feature>
<evidence type="ECO:0000259" key="1">
    <source>
        <dbReference type="Pfam" id="PF22296"/>
    </source>
</evidence>
<dbReference type="InterPro" id="IPR055360">
    <property type="entry name" value="bAvd"/>
</dbReference>
<sequence length="130" mass="14988">MIKDNHTHTHTHTLPEFGPDIPIFTKLYDFYKNLSQNLAVFPKVKRYSLGQKIDQVALDTLELIITAGYLPREQKLPILQKTSVKVDLLKILLRISWETKCLDNNKYQSHTSQLLEIGKMLGGWIKVIKG</sequence>
<evidence type="ECO:0000313" key="3">
    <source>
        <dbReference type="Proteomes" id="UP000176405"/>
    </source>
</evidence>
<accession>A0A1F5K3D5</accession>
<dbReference type="NCBIfam" id="NF033474">
    <property type="entry name" value="DivGenRetAVD"/>
    <property type="match status" value="1"/>
</dbReference>
<dbReference type="AlphaFoldDB" id="A0A1F5K3D5"/>